<keyword evidence="7" id="KW-1185">Reference proteome</keyword>
<evidence type="ECO:0000313" key="6">
    <source>
        <dbReference type="EMBL" id="RMX05820.1"/>
    </source>
</evidence>
<name>A0A3M6QS00_9BURK</name>
<dbReference type="PANTHER" id="PTHR30055">
    <property type="entry name" value="HTH-TYPE TRANSCRIPTIONAL REGULATOR RUTR"/>
    <property type="match status" value="1"/>
</dbReference>
<dbReference type="GO" id="GO:0003700">
    <property type="term" value="F:DNA-binding transcription factor activity"/>
    <property type="evidence" value="ECO:0007669"/>
    <property type="project" value="TreeGrafter"/>
</dbReference>
<feature type="domain" description="HTH tetR-type" evidence="5">
    <location>
        <begin position="38"/>
        <end position="98"/>
    </location>
</feature>
<evidence type="ECO:0000256" key="1">
    <source>
        <dbReference type="ARBA" id="ARBA00023015"/>
    </source>
</evidence>
<dbReference type="PROSITE" id="PS50977">
    <property type="entry name" value="HTH_TETR_2"/>
    <property type="match status" value="1"/>
</dbReference>
<keyword evidence="3" id="KW-0804">Transcription</keyword>
<dbReference type="PANTHER" id="PTHR30055:SF234">
    <property type="entry name" value="HTH-TYPE TRANSCRIPTIONAL REGULATOR BETI"/>
    <property type="match status" value="1"/>
</dbReference>
<dbReference type="Proteomes" id="UP000278006">
    <property type="component" value="Unassembled WGS sequence"/>
</dbReference>
<dbReference type="OrthoDB" id="3819648at2"/>
<comment type="caution">
    <text evidence="6">The sequence shown here is derived from an EMBL/GenBank/DDBJ whole genome shotgun (WGS) entry which is preliminary data.</text>
</comment>
<evidence type="ECO:0000259" key="5">
    <source>
        <dbReference type="PROSITE" id="PS50977"/>
    </source>
</evidence>
<dbReference type="AlphaFoldDB" id="A0A3M6QS00"/>
<dbReference type="GO" id="GO:0000976">
    <property type="term" value="F:transcription cis-regulatory region binding"/>
    <property type="evidence" value="ECO:0007669"/>
    <property type="project" value="TreeGrafter"/>
</dbReference>
<dbReference type="RefSeq" id="WP_122229455.1">
    <property type="nucleotide sequence ID" value="NZ_RDQO01000003.1"/>
</dbReference>
<gene>
    <name evidence="6" type="ORF">D8I35_11720</name>
</gene>
<dbReference type="EMBL" id="RDQO01000003">
    <property type="protein sequence ID" value="RMX05820.1"/>
    <property type="molecule type" value="Genomic_DNA"/>
</dbReference>
<accession>A0A3M6QS00</accession>
<dbReference type="SUPFAM" id="SSF48498">
    <property type="entry name" value="Tetracyclin repressor-like, C-terminal domain"/>
    <property type="match status" value="1"/>
</dbReference>
<dbReference type="InterPro" id="IPR001647">
    <property type="entry name" value="HTH_TetR"/>
</dbReference>
<dbReference type="InterPro" id="IPR050109">
    <property type="entry name" value="HTH-type_TetR-like_transc_reg"/>
</dbReference>
<keyword evidence="2 4" id="KW-0238">DNA-binding</keyword>
<reference evidence="6 7" key="1">
    <citation type="submission" date="2018-10" db="EMBL/GenBank/DDBJ databases">
        <title>Draft genome of Cortibacter populi DSM10536.</title>
        <authorList>
            <person name="Bernier A.-M."/>
            <person name="Bernard K."/>
        </authorList>
    </citation>
    <scope>NUCLEOTIDE SEQUENCE [LARGE SCALE GENOMIC DNA]</scope>
    <source>
        <strain evidence="6 7">DSM 105136</strain>
    </source>
</reference>
<evidence type="ECO:0000256" key="3">
    <source>
        <dbReference type="ARBA" id="ARBA00023163"/>
    </source>
</evidence>
<dbReference type="SUPFAM" id="SSF46689">
    <property type="entry name" value="Homeodomain-like"/>
    <property type="match status" value="1"/>
</dbReference>
<sequence>MRRPRPVPMSAPPAPACSTPGNCGSVSDMVRRTRRESMATREGILNAAEWSFRTHGVSATTMAAIAARAGCTRGAVYWHFPDQQALLQAVIARGLPLLSPRLTEELATRQRDWLGVLQATLRRFLDDVEADPHALSVLEIVLHRCEFTGSLGQACLTVCAQEEAQVLQAFEQFFDQAQRQGELRPERSPATCASLLLLMVLGIWKARFLHNPLRPFTPDAHGALQMVFEVWRGAAAAAPEAGGPRRCELYAPPRRR</sequence>
<proteinExistence type="predicted"/>
<organism evidence="6 7">
    <name type="scientific">Corticibacter populi</name>
    <dbReference type="NCBI Taxonomy" id="1550736"/>
    <lineage>
        <taxon>Bacteria</taxon>
        <taxon>Pseudomonadati</taxon>
        <taxon>Pseudomonadota</taxon>
        <taxon>Betaproteobacteria</taxon>
        <taxon>Burkholderiales</taxon>
        <taxon>Comamonadaceae</taxon>
        <taxon>Corticibacter</taxon>
    </lineage>
</organism>
<keyword evidence="1" id="KW-0805">Transcription regulation</keyword>
<feature type="DNA-binding region" description="H-T-H motif" evidence="4">
    <location>
        <begin position="61"/>
        <end position="80"/>
    </location>
</feature>
<dbReference type="PRINTS" id="PR00455">
    <property type="entry name" value="HTHTETR"/>
</dbReference>
<evidence type="ECO:0000313" key="7">
    <source>
        <dbReference type="Proteomes" id="UP000278006"/>
    </source>
</evidence>
<protein>
    <submittedName>
        <fullName evidence="6">TetR family transcriptional regulator</fullName>
    </submittedName>
</protein>
<dbReference type="InterPro" id="IPR036271">
    <property type="entry name" value="Tet_transcr_reg_TetR-rel_C_sf"/>
</dbReference>
<evidence type="ECO:0000256" key="4">
    <source>
        <dbReference type="PROSITE-ProRule" id="PRU00335"/>
    </source>
</evidence>
<evidence type="ECO:0000256" key="2">
    <source>
        <dbReference type="ARBA" id="ARBA00023125"/>
    </source>
</evidence>
<dbReference type="Gene3D" id="1.10.357.10">
    <property type="entry name" value="Tetracycline Repressor, domain 2"/>
    <property type="match status" value="1"/>
</dbReference>
<dbReference type="Pfam" id="PF00440">
    <property type="entry name" value="TetR_N"/>
    <property type="match status" value="1"/>
</dbReference>
<dbReference type="InterPro" id="IPR009057">
    <property type="entry name" value="Homeodomain-like_sf"/>
</dbReference>